<evidence type="ECO:0000313" key="2">
    <source>
        <dbReference type="EMBL" id="DBA03855.1"/>
    </source>
</evidence>
<protein>
    <recommendedName>
        <fullName evidence="1">Trafficking protein particle complex subunit 11 domain-containing protein</fullName>
    </recommendedName>
</protein>
<dbReference type="Proteomes" id="UP001146120">
    <property type="component" value="Unassembled WGS sequence"/>
</dbReference>
<feature type="domain" description="Trafficking protein particle complex subunit 11" evidence="1">
    <location>
        <begin position="278"/>
        <end position="552"/>
    </location>
</feature>
<organism evidence="2 3">
    <name type="scientific">Lagenidium giganteum</name>
    <dbReference type="NCBI Taxonomy" id="4803"/>
    <lineage>
        <taxon>Eukaryota</taxon>
        <taxon>Sar</taxon>
        <taxon>Stramenopiles</taxon>
        <taxon>Oomycota</taxon>
        <taxon>Peronosporomycetes</taxon>
        <taxon>Pythiales</taxon>
        <taxon>Pythiaceae</taxon>
    </lineage>
</organism>
<comment type="caution">
    <text evidence="2">The sequence shown here is derived from an EMBL/GenBank/DDBJ whole genome shotgun (WGS) entry which is preliminary data.</text>
</comment>
<dbReference type="Pfam" id="PF11817">
    <property type="entry name" value="Foie-gras_1"/>
    <property type="match status" value="1"/>
</dbReference>
<dbReference type="PANTHER" id="PTHR14374">
    <property type="entry name" value="FOIE GRAS"/>
    <property type="match status" value="1"/>
</dbReference>
<accession>A0AAV2ZCZ5</accession>
<evidence type="ECO:0000259" key="1">
    <source>
        <dbReference type="Pfam" id="PF11817"/>
    </source>
</evidence>
<proteinExistence type="predicted"/>
<reference evidence="2" key="1">
    <citation type="submission" date="2022-11" db="EMBL/GenBank/DDBJ databases">
        <authorList>
            <person name="Morgan W.R."/>
            <person name="Tartar A."/>
        </authorList>
    </citation>
    <scope>NUCLEOTIDE SEQUENCE</scope>
    <source>
        <strain evidence="2">ARSEF 373</strain>
    </source>
</reference>
<reference evidence="2" key="2">
    <citation type="journal article" date="2023" name="Microbiol Resour">
        <title>Decontamination and Annotation of the Draft Genome Sequence of the Oomycete Lagenidium giganteum ARSEF 373.</title>
        <authorList>
            <person name="Morgan W.R."/>
            <person name="Tartar A."/>
        </authorList>
    </citation>
    <scope>NUCLEOTIDE SEQUENCE</scope>
    <source>
        <strain evidence="2">ARSEF 373</strain>
    </source>
</reference>
<dbReference type="PANTHER" id="PTHR14374:SF0">
    <property type="entry name" value="TRAFFICKING PROTEIN PARTICLE COMPLEX SUBUNIT 11"/>
    <property type="match status" value="1"/>
</dbReference>
<name>A0AAV2ZCZ5_9STRA</name>
<dbReference type="EMBL" id="DAKRPA010000014">
    <property type="protein sequence ID" value="DBA03855.1"/>
    <property type="molecule type" value="Genomic_DNA"/>
</dbReference>
<evidence type="ECO:0000313" key="3">
    <source>
        <dbReference type="Proteomes" id="UP001146120"/>
    </source>
</evidence>
<sequence length="1345" mass="151766">METYGAELKETPYPLIAALGAKEQQTKVLQHVRSLNEEFPVKLRFTSLPIEHRFPVKKEVREKHGTFPNQTQRDLEGYKVQGILKARWLKKHHELLPAVVLLFHEFDPRWSAKDWATQEATMRDQVDQLKRGLSGRECRVLVILVQQVEDTSAVPGPVIDERLASLRKRLETDSKGLTLLRSRDIARGSPVLAKLEQSIRNYADEYYKAQGKRVKRYKKALNKTTHMPLHVRHSFKVAHYYEFRRLTTKVLQHYEIAYKAVMALPLNENDKSADGIGFFQVKTIAEYIHFKLCCHLIFSSGNIKAAVDQLHRHMKVYGRALGPVERVYEHWEWVARQYHVFAQLLSEAVSIRGSLPATGLDADIYKEPYLYYAIAAKYATMRRKAAAKLGLAASSSSTRSIMPTDQPVADKDFVVVPSIFLGGDPVVSEPTATEPSAAAFVKYRHALERSVPHAKRVIHLLEQALHHLSMYIADQKSPRNRLKNRLLVQLGNERLAAGECDKARADLQKAKAVYTAEHWWPQTAHILQQLLVCTFRQGDTAAYIDYSVQLLSPILEEYVPLKERSRVQESLLMAWRQPSELGAPFTEALALPSHELMLDRSRPMFECRVHFNQMIACVKEDVVMDLRIQSHFPSPLTLSKMDLVFTDDRYNMVIYHREQCDELVHDEATGQWFWSLAFLHKAPRLLQVSLRVMGGRPLLKYKETNFYVGKGASGSESDGYLSMSVKCDSADPVVAENPRPYLVDGRVPVMWKGMGSPSFARRKTMFSLAEIGRSFSDLTVSSELDGVDFVEEDGSGHTRGTALAILQPRARAKLEVLTKSSLLTGDFRDVVVRVTSNEDTLQSPTVRATCDPDPQSNSADDAFFFSVQTPGEGPVPVPLDATLQPLDRTSLADLEPHNEQTFRLTVRSLRAMTITMTISLAYTTRSGVQVTLEERFELECRDPFSLSSAFVHDFPNSVGLASGDLRTRESYAVVGKYVNLNGTIVCCSTERLVILGLEFENLDNISIGSMATSGFTGGAVQDHDGAAPAYDTLADGDVRTFFLRLLPTQPAPFVSLGRVKVHWKRAIDPTSDDPTQSHYPVETWLDIPTVSFIETPLTLSVSTPPFGVEGQPVRMELSIKNNEATFHSFRLKPLDDADFLLAGRTNAVEELLPHDEMTIRLGLVPTKTGFLRLPQFEVISVTYNVPLLNAEERREFLFCACLHRRRNDKTELLYREQFERIKAVYPGTYYVCLLNSENGEMIAHSENAATAMSEEMMRTIVGVKRAALQFAATLNQIDSQTVHVKGDDRMFSCYGLDRTILAFYSQMPGVDMELFDCSEADKSVEVISTELNRLVHLSPHTRPMR</sequence>
<keyword evidence="3" id="KW-1185">Reference proteome</keyword>
<dbReference type="InterPro" id="IPR021773">
    <property type="entry name" value="TPC11"/>
</dbReference>
<gene>
    <name evidence="2" type="ORF">N0F65_004545</name>
</gene>